<reference evidence="2 3" key="1">
    <citation type="journal article" date="2018" name="New Phytol.">
        <title>Phylogenomics of Endogonaceae and evolution of mycorrhizas within Mucoromycota.</title>
        <authorList>
            <person name="Chang Y."/>
            <person name="Desiro A."/>
            <person name="Na H."/>
            <person name="Sandor L."/>
            <person name="Lipzen A."/>
            <person name="Clum A."/>
            <person name="Barry K."/>
            <person name="Grigoriev I.V."/>
            <person name="Martin F.M."/>
            <person name="Stajich J.E."/>
            <person name="Smith M.E."/>
            <person name="Bonito G."/>
            <person name="Spatafora J.W."/>
        </authorList>
    </citation>
    <scope>NUCLEOTIDE SEQUENCE [LARGE SCALE GENOMIC DNA]</scope>
    <source>
        <strain evidence="2 3">AD002</strain>
    </source>
</reference>
<gene>
    <name evidence="2" type="ORF">BC938DRAFT_476187</name>
</gene>
<feature type="compositionally biased region" description="Low complexity" evidence="1">
    <location>
        <begin position="485"/>
        <end position="518"/>
    </location>
</feature>
<organism evidence="2 3">
    <name type="scientific">Jimgerdemannia flammicorona</name>
    <dbReference type="NCBI Taxonomy" id="994334"/>
    <lineage>
        <taxon>Eukaryota</taxon>
        <taxon>Fungi</taxon>
        <taxon>Fungi incertae sedis</taxon>
        <taxon>Mucoromycota</taxon>
        <taxon>Mucoromycotina</taxon>
        <taxon>Endogonomycetes</taxon>
        <taxon>Endogonales</taxon>
        <taxon>Endogonaceae</taxon>
        <taxon>Jimgerdemannia</taxon>
    </lineage>
</organism>
<dbReference type="EMBL" id="RBNJ01022863">
    <property type="protein sequence ID" value="RUS17678.1"/>
    <property type="molecule type" value="Genomic_DNA"/>
</dbReference>
<name>A0A433PJI0_9FUNG</name>
<feature type="region of interest" description="Disordered" evidence="1">
    <location>
        <begin position="457"/>
        <end position="520"/>
    </location>
</feature>
<feature type="compositionally biased region" description="Basic and acidic residues" evidence="1">
    <location>
        <begin position="357"/>
        <end position="372"/>
    </location>
</feature>
<dbReference type="Proteomes" id="UP000274822">
    <property type="component" value="Unassembled WGS sequence"/>
</dbReference>
<evidence type="ECO:0000313" key="2">
    <source>
        <dbReference type="EMBL" id="RUS17678.1"/>
    </source>
</evidence>
<sequence length="704" mass="75118">MDLPNTAVTPRQQSTLIQTEMFSALPPPTTPAIPATLFFHTSNTIPLGDLSASTSTPLSSTTTPSGLSTSLALKKRKSNVPATPLNDDDDTSWKDVHRNIKHMDQLYDATFHSWLKSEDNVLVTSVYLHRIANEYDMSRVVNALKWLISDWRLESISVLVRHVTMDWNGDMDALLGTASNQLKMKNVERWGRWKAESSAEKREKEKGAKLIYWIRGRVGSEGAKILDFSDLRKAHLLRSLTYNWATQYTATLISTVLASPPYLTSPAGPKEQFLKAFTKDWDFSKLSEFFMYLQAKANVDYKLKCVMLQEAARRERETLGAKLGSRRRGANGEGVAAQSAKQNTPSSVASGAGNDVIGKDAEGCDKEDHDMTPLDTNRLAVADPAHGSSGEAQGTHSNRRHHRRTSSNDVTDIKRLRLTSPSDGEDVSGAGAVAAAAAGVGASGQSASSLLSIAQTGLSPLTPHRRATTPDPTSSADNMGTVEPSTSTSSSVLSSSVLSSSSSSSTTTLSSASASSTTNNPAIPVLSLSSAEAAPGPLSAPPTSNSTAPQRPQSTASFFHPHTRHQHYHPYNPSALYQPAHTHAHHHHRRRSSSSSSASSSASAASSPSTSTATSAHPEPAATTLVKESTHPNYPPAAAAINNQAFFAAQLEAGDDHLTPRDGVTPTMPPAPSPTSSTNVMKRRTSVGVVGGVGMQGRDVEMDG</sequence>
<keyword evidence="3" id="KW-1185">Reference proteome</keyword>
<feature type="compositionally biased region" description="Low complexity" evidence="1">
    <location>
        <begin position="53"/>
        <end position="72"/>
    </location>
</feature>
<protein>
    <submittedName>
        <fullName evidence="2">Uncharacterized protein</fullName>
    </submittedName>
</protein>
<feature type="compositionally biased region" description="Low complexity" evidence="1">
    <location>
        <begin position="593"/>
        <end position="624"/>
    </location>
</feature>
<feature type="compositionally biased region" description="Polar residues" evidence="1">
    <location>
        <begin position="339"/>
        <end position="349"/>
    </location>
</feature>
<accession>A0A433PJI0</accession>
<feature type="compositionally biased region" description="Basic residues" evidence="1">
    <location>
        <begin position="582"/>
        <end position="592"/>
    </location>
</feature>
<dbReference type="AlphaFoldDB" id="A0A433PJI0"/>
<feature type="region of interest" description="Disordered" evidence="1">
    <location>
        <begin position="319"/>
        <end position="427"/>
    </location>
</feature>
<feature type="compositionally biased region" description="Polar residues" evidence="1">
    <location>
        <begin position="541"/>
        <end position="557"/>
    </location>
</feature>
<evidence type="ECO:0000313" key="3">
    <source>
        <dbReference type="Proteomes" id="UP000274822"/>
    </source>
</evidence>
<comment type="caution">
    <text evidence="2">The sequence shown here is derived from an EMBL/GenBank/DDBJ whole genome shotgun (WGS) entry which is preliminary data.</text>
</comment>
<feature type="region of interest" description="Disordered" evidence="1">
    <location>
        <begin position="53"/>
        <end position="92"/>
    </location>
</feature>
<feature type="region of interest" description="Disordered" evidence="1">
    <location>
        <begin position="532"/>
        <end position="637"/>
    </location>
</feature>
<feature type="region of interest" description="Disordered" evidence="1">
    <location>
        <begin position="656"/>
        <end position="679"/>
    </location>
</feature>
<evidence type="ECO:0000256" key="1">
    <source>
        <dbReference type="SAM" id="MobiDB-lite"/>
    </source>
</evidence>
<proteinExistence type="predicted"/>